<protein>
    <submittedName>
        <fullName evidence="2">Uncharacterized protein</fullName>
    </submittedName>
</protein>
<dbReference type="OrthoDB" id="9101001at2"/>
<name>A0A365XSH5_9BACT</name>
<evidence type="ECO:0000313" key="2">
    <source>
        <dbReference type="EMBL" id="RBL89309.1"/>
    </source>
</evidence>
<sequence>MPTTIPYDPSLVLGSIVHSEVLKNLQELSAVQAPIDAAQDSLNSLISVRRSLDMTVQELTNLNVDATDIIGEISTLNTQIANAGKDYAKSWVDNIAKIKELKGKQQAVHVEYESPVDFNRTQIKNMALSADSLKLEAQYFSFDENMQSAQSTVSAIKSFISDSTNVLGDNFSGQASEAVSSQVSSQLERHDISGTLVISATCTHKDAALLAPLILDVDKGIRVWNKIFTDDENKIKTDSIANMQGIAMASGTEEEKSINIISGATYGSCFIGMVHVLNTTSTQSSQSMTSIAASMQAQWQVAGWIANETGGFGADSSFSNDIKNMLSAQNITSHVSLVTMGVIPSIKSNEVQAAVKQFSKFSPDDMMNSLASLANATTADNASVAQSASTAQTGARMQAMKASTINSVMSGLSTIDEAKNKMLDVNSMMTAFEDYVTKCIAGKIGVPINYYLKPITRSQLAEMWVSKYYPNKYLSISGDDSTTSGGTSTSTSTSAKTS</sequence>
<dbReference type="RefSeq" id="WP_113618052.1">
    <property type="nucleotide sequence ID" value="NZ_QFFJ01000002.1"/>
</dbReference>
<dbReference type="AlphaFoldDB" id="A0A365XSH5"/>
<dbReference type="EMBL" id="QFFJ01000002">
    <property type="protein sequence ID" value="RBL89309.1"/>
    <property type="molecule type" value="Genomic_DNA"/>
</dbReference>
<reference evidence="2 3" key="1">
    <citation type="submission" date="2018-05" db="EMBL/GenBank/DDBJ databases">
        <title>Chitinophaga sp. K3CV102501T nov., isolated from isolated from a monsoon evergreen broad-leaved forest soil.</title>
        <authorList>
            <person name="Lv Y."/>
        </authorList>
    </citation>
    <scope>NUCLEOTIDE SEQUENCE [LARGE SCALE GENOMIC DNA]</scope>
    <source>
        <strain evidence="2 3">GDMCC 1.1325</strain>
    </source>
</reference>
<evidence type="ECO:0000256" key="1">
    <source>
        <dbReference type="SAM" id="MobiDB-lite"/>
    </source>
</evidence>
<gene>
    <name evidence="2" type="ORF">DF182_22570</name>
</gene>
<evidence type="ECO:0000313" key="3">
    <source>
        <dbReference type="Proteomes" id="UP000253410"/>
    </source>
</evidence>
<comment type="caution">
    <text evidence="2">The sequence shown here is derived from an EMBL/GenBank/DDBJ whole genome shotgun (WGS) entry which is preliminary data.</text>
</comment>
<organism evidence="2 3">
    <name type="scientific">Chitinophaga flava</name>
    <dbReference type="NCBI Taxonomy" id="2259036"/>
    <lineage>
        <taxon>Bacteria</taxon>
        <taxon>Pseudomonadati</taxon>
        <taxon>Bacteroidota</taxon>
        <taxon>Chitinophagia</taxon>
        <taxon>Chitinophagales</taxon>
        <taxon>Chitinophagaceae</taxon>
        <taxon>Chitinophaga</taxon>
    </lineage>
</organism>
<keyword evidence="3" id="KW-1185">Reference proteome</keyword>
<proteinExistence type="predicted"/>
<feature type="region of interest" description="Disordered" evidence="1">
    <location>
        <begin position="479"/>
        <end position="498"/>
    </location>
</feature>
<dbReference type="Proteomes" id="UP000253410">
    <property type="component" value="Unassembled WGS sequence"/>
</dbReference>
<accession>A0A365XSH5</accession>